<reference evidence="1" key="1">
    <citation type="submission" date="2020-03" db="EMBL/GenBank/DDBJ databases">
        <title>The deep terrestrial virosphere.</title>
        <authorList>
            <person name="Holmfeldt K."/>
            <person name="Nilsson E."/>
            <person name="Simone D."/>
            <person name="Lopez-Fernandez M."/>
            <person name="Wu X."/>
            <person name="de Brujin I."/>
            <person name="Lundin D."/>
            <person name="Andersson A."/>
            <person name="Bertilsson S."/>
            <person name="Dopson M."/>
        </authorList>
    </citation>
    <scope>NUCLEOTIDE SEQUENCE</scope>
    <source>
        <strain evidence="1">TM448A01817</strain>
    </source>
</reference>
<organism evidence="1">
    <name type="scientific">viral metagenome</name>
    <dbReference type="NCBI Taxonomy" id="1070528"/>
    <lineage>
        <taxon>unclassified sequences</taxon>
        <taxon>metagenomes</taxon>
        <taxon>organismal metagenomes</taxon>
    </lineage>
</organism>
<dbReference type="Gene3D" id="3.40.50.2000">
    <property type="entry name" value="Glycogen Phosphorylase B"/>
    <property type="match status" value="1"/>
</dbReference>
<evidence type="ECO:0000313" key="1">
    <source>
        <dbReference type="EMBL" id="QJA50571.1"/>
    </source>
</evidence>
<evidence type="ECO:0008006" key="2">
    <source>
        <dbReference type="Google" id="ProtNLM"/>
    </source>
</evidence>
<gene>
    <name evidence="1" type="ORF">TM448A01817_0012</name>
</gene>
<protein>
    <recommendedName>
        <fullName evidence="2">Glycosyltransferase</fullName>
    </recommendedName>
</protein>
<proteinExistence type="predicted"/>
<dbReference type="EMBL" id="MT144203">
    <property type="protein sequence ID" value="QJA50571.1"/>
    <property type="molecule type" value="Genomic_DNA"/>
</dbReference>
<dbReference type="AlphaFoldDB" id="A0A6H1ZT35"/>
<accession>A0A6H1ZT35</accession>
<sequence length="281" mass="32862">MNYKIRIAPSLGELERTFEEAWGVETYEPQKDFDKPTIFAGIYSIKDFMILHNHKGRKAIFFCGSDIRHFIAGYWLDEKGKIKINPKPLAKWINKNCESYVENSVECQALKNIGIKSKIVPSFIGDANKFKISYKQSNRPKVYASVSGDDFKLYKWDLIEKIASKVPDIDFYLYGSDKWKTKNKNVIIRGRIDKETMNKETSEMQAGLRLLDFEGCSEIVVKSALRGHHTISKIKYPYVDSYENEKDLIKLLKKLKCQKKPNINARNYFLKNLNRYEWNKK</sequence>
<name>A0A6H1ZT35_9ZZZZ</name>